<evidence type="ECO:0000313" key="9">
    <source>
        <dbReference type="EMBL" id="UUX34182.1"/>
    </source>
</evidence>
<evidence type="ECO:0000256" key="4">
    <source>
        <dbReference type="ARBA" id="ARBA00022840"/>
    </source>
</evidence>
<proteinExistence type="inferred from homology"/>
<comment type="subcellular location">
    <subcellularLocation>
        <location evidence="8">Cytoplasm</location>
    </subcellularLocation>
</comment>
<dbReference type="EMBL" id="CP102453">
    <property type="protein sequence ID" value="UUX34182.1"/>
    <property type="molecule type" value="Genomic_DNA"/>
</dbReference>
<comment type="function">
    <text evidence="8">Involved in the regulation of the intracellular balance of NAD and NADP, and is a key enzyme in the biosynthesis of NADP. Catalyzes specifically the phosphorylation on 2'-hydroxyl of the adenosine moiety of NAD to yield NADP.</text>
</comment>
<comment type="caution">
    <text evidence="8">Lacks conserved residue(s) required for the propagation of feature annotation.</text>
</comment>
<dbReference type="PANTHER" id="PTHR20275:SF0">
    <property type="entry name" value="NAD KINASE"/>
    <property type="match status" value="1"/>
</dbReference>
<dbReference type="Pfam" id="PF01513">
    <property type="entry name" value="NAD_kinase"/>
    <property type="match status" value="1"/>
</dbReference>
<feature type="binding site" evidence="8">
    <location>
        <begin position="49"/>
        <end position="50"/>
    </location>
    <ligand>
        <name>NAD(+)</name>
        <dbReference type="ChEBI" id="CHEBI:57540"/>
    </ligand>
</feature>
<feature type="binding site" evidence="8">
    <location>
        <position position="153"/>
    </location>
    <ligand>
        <name>NAD(+)</name>
        <dbReference type="ChEBI" id="CHEBI:57540"/>
    </ligand>
</feature>
<keyword evidence="5 8" id="KW-0521">NADP</keyword>
<keyword evidence="10" id="KW-1185">Reference proteome</keyword>
<evidence type="ECO:0000256" key="6">
    <source>
        <dbReference type="ARBA" id="ARBA00023027"/>
    </source>
</evidence>
<evidence type="ECO:0000256" key="3">
    <source>
        <dbReference type="ARBA" id="ARBA00022777"/>
    </source>
</evidence>
<evidence type="ECO:0000313" key="10">
    <source>
        <dbReference type="Proteomes" id="UP001315967"/>
    </source>
</evidence>
<accession>A0ABY5P635</accession>
<keyword evidence="1 8" id="KW-0808">Transferase</keyword>
<dbReference type="Proteomes" id="UP001315967">
    <property type="component" value="Chromosome"/>
</dbReference>
<dbReference type="InterPro" id="IPR016064">
    <property type="entry name" value="NAD/diacylglycerol_kinase_sf"/>
</dbReference>
<dbReference type="InterPro" id="IPR017437">
    <property type="entry name" value="ATP-NAD_kinase_PpnK-typ_C"/>
</dbReference>
<evidence type="ECO:0000256" key="1">
    <source>
        <dbReference type="ARBA" id="ARBA00022679"/>
    </source>
</evidence>
<dbReference type="NCBIfam" id="NF003424">
    <property type="entry name" value="PRK04885.1"/>
    <property type="match status" value="1"/>
</dbReference>
<sequence>MSKNVLIFSNDKPESQDIKMRLVKHLKNAGGLIHEKDIAPDIIVSIGGDGTLLSTFHKYIEFVDRARFIGIHTGHLGFYADWQGYEVQELAQAILESDGESISYPLLNIEIDLIDGTHYNQLALNEFSIRAISGTMVSEIYIKDHFFETFRGDGICVATPTGSTGLNKSLGGAVIHPRLDAIQLTEIASINNRVFRSLGSPMIIPRDEWFELRPHVHSDHKEMIVSIDNMTYSDKIISCVKLSVAQERIHFARFKHTHFWDRVKHSFIGINDNDSMDKNPNNYLK</sequence>
<name>A0ABY5P635_9LACT</name>
<evidence type="ECO:0000256" key="2">
    <source>
        <dbReference type="ARBA" id="ARBA00022741"/>
    </source>
</evidence>
<comment type="catalytic activity">
    <reaction evidence="7 8">
        <text>NAD(+) + ATP = ADP + NADP(+) + H(+)</text>
        <dbReference type="Rhea" id="RHEA:18629"/>
        <dbReference type="ChEBI" id="CHEBI:15378"/>
        <dbReference type="ChEBI" id="CHEBI:30616"/>
        <dbReference type="ChEBI" id="CHEBI:57540"/>
        <dbReference type="ChEBI" id="CHEBI:58349"/>
        <dbReference type="ChEBI" id="CHEBI:456216"/>
        <dbReference type="EC" id="2.7.1.23"/>
    </reaction>
</comment>
<feature type="binding site" evidence="8">
    <location>
        <begin position="125"/>
        <end position="126"/>
    </location>
    <ligand>
        <name>NAD(+)</name>
        <dbReference type="ChEBI" id="CHEBI:57540"/>
    </ligand>
</feature>
<feature type="binding site" evidence="8">
    <location>
        <position position="151"/>
    </location>
    <ligand>
        <name>NAD(+)</name>
        <dbReference type="ChEBI" id="CHEBI:57540"/>
    </ligand>
</feature>
<dbReference type="InterPro" id="IPR017438">
    <property type="entry name" value="ATP-NAD_kinase_N"/>
</dbReference>
<feature type="binding site" evidence="8">
    <location>
        <position position="188"/>
    </location>
    <ligand>
        <name>NAD(+)</name>
        <dbReference type="ChEBI" id="CHEBI:57540"/>
    </ligand>
</feature>
<dbReference type="PANTHER" id="PTHR20275">
    <property type="entry name" value="NAD KINASE"/>
    <property type="match status" value="1"/>
</dbReference>
<dbReference type="Pfam" id="PF20143">
    <property type="entry name" value="NAD_kinase_C"/>
    <property type="match status" value="1"/>
</dbReference>
<dbReference type="GO" id="GO:0003951">
    <property type="term" value="F:NAD+ kinase activity"/>
    <property type="evidence" value="ECO:0007669"/>
    <property type="project" value="UniProtKB-EC"/>
</dbReference>
<dbReference type="InterPro" id="IPR002504">
    <property type="entry name" value="NADK"/>
</dbReference>
<gene>
    <name evidence="8" type="primary">nadK</name>
    <name evidence="9" type="ORF">NRE15_00495</name>
</gene>
<comment type="similarity">
    <text evidence="8">Belongs to the NAD kinase family.</text>
</comment>
<dbReference type="SUPFAM" id="SSF111331">
    <property type="entry name" value="NAD kinase/diacylglycerol kinase-like"/>
    <property type="match status" value="1"/>
</dbReference>
<organism evidence="9 10">
    <name type="scientific">Fundicoccus culcitae</name>
    <dbReference type="NCBI Taxonomy" id="2969821"/>
    <lineage>
        <taxon>Bacteria</taxon>
        <taxon>Bacillati</taxon>
        <taxon>Bacillota</taxon>
        <taxon>Bacilli</taxon>
        <taxon>Lactobacillales</taxon>
        <taxon>Aerococcaceae</taxon>
        <taxon>Fundicoccus</taxon>
    </lineage>
</organism>
<dbReference type="EC" id="2.7.1.23" evidence="8"/>
<feature type="active site" description="Proton acceptor" evidence="8">
    <location>
        <position position="49"/>
    </location>
</feature>
<keyword evidence="6 8" id="KW-0520">NAD</keyword>
<keyword evidence="4 8" id="KW-0067">ATP-binding</keyword>
<protein>
    <recommendedName>
        <fullName evidence="8">NAD kinase</fullName>
        <ecNumber evidence="8">2.7.1.23</ecNumber>
    </recommendedName>
    <alternativeName>
        <fullName evidence="8">ATP-dependent NAD kinase</fullName>
    </alternativeName>
</protein>
<evidence type="ECO:0000256" key="5">
    <source>
        <dbReference type="ARBA" id="ARBA00022857"/>
    </source>
</evidence>
<dbReference type="Gene3D" id="2.60.200.30">
    <property type="entry name" value="Probable inorganic polyphosphate/atp-NAD kinase, domain 2"/>
    <property type="match status" value="1"/>
</dbReference>
<dbReference type="Gene3D" id="3.40.50.10330">
    <property type="entry name" value="Probable inorganic polyphosphate/atp-NAD kinase, domain 1"/>
    <property type="match status" value="1"/>
</dbReference>
<keyword evidence="8" id="KW-0963">Cytoplasm</keyword>
<keyword evidence="3 8" id="KW-0418">Kinase</keyword>
<evidence type="ECO:0000256" key="8">
    <source>
        <dbReference type="HAMAP-Rule" id="MF_00361"/>
    </source>
</evidence>
<comment type="cofactor">
    <cofactor evidence="8">
        <name>a divalent metal cation</name>
        <dbReference type="ChEBI" id="CHEBI:60240"/>
    </cofactor>
</comment>
<dbReference type="HAMAP" id="MF_00361">
    <property type="entry name" value="NAD_kinase"/>
    <property type="match status" value="1"/>
</dbReference>
<evidence type="ECO:0000256" key="7">
    <source>
        <dbReference type="ARBA" id="ARBA00047925"/>
    </source>
</evidence>
<reference evidence="9 10" key="1">
    <citation type="submission" date="2022-08" db="EMBL/GenBank/DDBJ databases">
        <title>Aerococcaceae sp. nov isolated from spoiled eye mask.</title>
        <authorList>
            <person name="Zhou G."/>
            <person name="Xie X.-B."/>
            <person name="Shi Q.-S."/>
            <person name="Wang Y.-S."/>
            <person name="Wen X."/>
            <person name="Peng H."/>
            <person name="Yang X.-J."/>
            <person name="Tao H.-B."/>
            <person name="Huang X.-M."/>
        </authorList>
    </citation>
    <scope>NUCLEOTIDE SEQUENCE [LARGE SCALE GENOMIC DNA]</scope>
    <source>
        <strain evidence="10">DM20194951</strain>
    </source>
</reference>
<keyword evidence="2 8" id="KW-0547">Nucleotide-binding</keyword>